<reference evidence="3" key="1">
    <citation type="journal article" date="2021" name="ISME J.">
        <title>Evolutionary origin and ecological implication of a unique nif island in free-living Bradyrhizobium lineages.</title>
        <authorList>
            <person name="Tao J."/>
        </authorList>
    </citation>
    <scope>NUCLEOTIDE SEQUENCE [LARGE SCALE GENOMIC DNA]</scope>
    <source>
        <strain evidence="3">SZCCT0434</strain>
    </source>
</reference>
<dbReference type="Proteomes" id="UP001315278">
    <property type="component" value="Unassembled WGS sequence"/>
</dbReference>
<evidence type="ECO:0000313" key="3">
    <source>
        <dbReference type="Proteomes" id="UP001315278"/>
    </source>
</evidence>
<comment type="caution">
    <text evidence="2">The sequence shown here is derived from an EMBL/GenBank/DDBJ whole genome shotgun (WGS) entry which is preliminary data.</text>
</comment>
<keyword evidence="3" id="KW-1185">Reference proteome</keyword>
<proteinExistence type="predicted"/>
<feature type="region of interest" description="Disordered" evidence="1">
    <location>
        <begin position="112"/>
        <end position="149"/>
    </location>
</feature>
<feature type="compositionally biased region" description="Polar residues" evidence="1">
    <location>
        <begin position="119"/>
        <end position="130"/>
    </location>
</feature>
<accession>A0ABS5FP84</accession>
<evidence type="ECO:0000256" key="1">
    <source>
        <dbReference type="SAM" id="MobiDB-lite"/>
    </source>
</evidence>
<name>A0ABS5FP84_9BRAD</name>
<evidence type="ECO:0000313" key="2">
    <source>
        <dbReference type="EMBL" id="MBR0798603.1"/>
    </source>
</evidence>
<sequence length="149" mass="16233">MTDFDDLGGMTALMIANSRLVNDDESIRGAYGSLRNMLAGRYSNEVEALELNPSSEARQAVISELVNSLPESERNELLKHVDDIVIMISDDKKPKRMRTPAWQDLLNGLDKRRGPSLGSIVSGSGNVIDQESQKGVAPPDPWPTPGKTG</sequence>
<dbReference type="RefSeq" id="WP_212493815.1">
    <property type="nucleotide sequence ID" value="NZ_JAFCJH010000028.1"/>
</dbReference>
<gene>
    <name evidence="2" type="ORF">JQ615_24750</name>
</gene>
<feature type="compositionally biased region" description="Pro residues" evidence="1">
    <location>
        <begin position="138"/>
        <end position="149"/>
    </location>
</feature>
<dbReference type="EMBL" id="JAFCJH010000028">
    <property type="protein sequence ID" value="MBR0798603.1"/>
    <property type="molecule type" value="Genomic_DNA"/>
</dbReference>
<organism evidence="2 3">
    <name type="scientific">Bradyrhizobium jicamae</name>
    <dbReference type="NCBI Taxonomy" id="280332"/>
    <lineage>
        <taxon>Bacteria</taxon>
        <taxon>Pseudomonadati</taxon>
        <taxon>Pseudomonadota</taxon>
        <taxon>Alphaproteobacteria</taxon>
        <taxon>Hyphomicrobiales</taxon>
        <taxon>Nitrobacteraceae</taxon>
        <taxon>Bradyrhizobium</taxon>
    </lineage>
</organism>
<protein>
    <submittedName>
        <fullName evidence="2">Uncharacterized protein</fullName>
    </submittedName>
</protein>